<dbReference type="GO" id="GO:0005634">
    <property type="term" value="C:nucleus"/>
    <property type="evidence" value="ECO:0007669"/>
    <property type="project" value="UniProtKB-SubCell"/>
</dbReference>
<dbReference type="EMBL" id="BGPR01121988">
    <property type="protein sequence ID" value="GBN22981.1"/>
    <property type="molecule type" value="Genomic_DNA"/>
</dbReference>
<evidence type="ECO:0008006" key="5">
    <source>
        <dbReference type="Google" id="ProtNLM"/>
    </source>
</evidence>
<organism evidence="2 4">
    <name type="scientific">Araneus ventricosus</name>
    <name type="common">Orbweaver spider</name>
    <name type="synonym">Epeira ventricosa</name>
    <dbReference type="NCBI Taxonomy" id="182803"/>
    <lineage>
        <taxon>Eukaryota</taxon>
        <taxon>Metazoa</taxon>
        <taxon>Ecdysozoa</taxon>
        <taxon>Arthropoda</taxon>
        <taxon>Chelicerata</taxon>
        <taxon>Arachnida</taxon>
        <taxon>Araneae</taxon>
        <taxon>Araneomorphae</taxon>
        <taxon>Entelegynae</taxon>
        <taxon>Araneoidea</taxon>
        <taxon>Araneidae</taxon>
        <taxon>Araneus</taxon>
    </lineage>
</organism>
<evidence type="ECO:0000313" key="2">
    <source>
        <dbReference type="EMBL" id="GBN22981.1"/>
    </source>
</evidence>
<dbReference type="AlphaFoldDB" id="A0A4Y2M7H1"/>
<protein>
    <recommendedName>
        <fullName evidence="5">Tc3 transposase DNA binding domain-containing protein</fullName>
    </recommendedName>
</protein>
<dbReference type="InterPro" id="IPR009057">
    <property type="entry name" value="Homeodomain-like_sf"/>
</dbReference>
<evidence type="ECO:0000313" key="4">
    <source>
        <dbReference type="Proteomes" id="UP000499080"/>
    </source>
</evidence>
<evidence type="ECO:0000256" key="1">
    <source>
        <dbReference type="ARBA" id="ARBA00004123"/>
    </source>
</evidence>
<dbReference type="EMBL" id="BGPR01121992">
    <property type="protein sequence ID" value="GBN22993.1"/>
    <property type="molecule type" value="Genomic_DNA"/>
</dbReference>
<proteinExistence type="predicted"/>
<comment type="caution">
    <text evidence="2">The sequence shown here is derived from an EMBL/GenBank/DDBJ whole genome shotgun (WGS) entry which is preliminary data.</text>
</comment>
<sequence length="102" mass="11628">MAGYQDLGGFERGVIVGARHMGHSISEVAMKFGFSRTTISRAYREYRVSGKTSNFRHRCCRKKTLKELDHRRQTRILKRDRRAILPQIAANFNVGVSTSVSV</sequence>
<name>A0A4Y2M7H1_ARAVE</name>
<dbReference type="SUPFAM" id="SSF46689">
    <property type="entry name" value="Homeodomain-like"/>
    <property type="match status" value="1"/>
</dbReference>
<evidence type="ECO:0000313" key="3">
    <source>
        <dbReference type="EMBL" id="GBN22993.1"/>
    </source>
</evidence>
<gene>
    <name evidence="2" type="ORF">AVEN_67750_1</name>
    <name evidence="3" type="ORF">AVEN_87695_1</name>
</gene>
<accession>A0A4Y2M7H1</accession>
<reference evidence="2 4" key="1">
    <citation type="journal article" date="2019" name="Sci. Rep.">
        <title>Orb-weaving spider Araneus ventricosus genome elucidates the spidroin gene catalogue.</title>
        <authorList>
            <person name="Kono N."/>
            <person name="Nakamura H."/>
            <person name="Ohtoshi R."/>
            <person name="Moran D.A.P."/>
            <person name="Shinohara A."/>
            <person name="Yoshida Y."/>
            <person name="Fujiwara M."/>
            <person name="Mori M."/>
            <person name="Tomita M."/>
            <person name="Arakawa K."/>
        </authorList>
    </citation>
    <scope>NUCLEOTIDE SEQUENCE [LARGE SCALE GENOMIC DNA]</scope>
</reference>
<comment type="subcellular location">
    <subcellularLocation>
        <location evidence="1">Nucleus</location>
    </subcellularLocation>
</comment>
<dbReference type="OrthoDB" id="6779723at2759"/>
<dbReference type="Proteomes" id="UP000499080">
    <property type="component" value="Unassembled WGS sequence"/>
</dbReference>
<keyword evidence="4" id="KW-1185">Reference proteome</keyword>